<gene>
    <name evidence="3" type="ORF">EVAR_95094_1</name>
</gene>
<accession>A0A4C1W7X9</accession>
<feature type="compositionally biased region" description="Acidic residues" evidence="1">
    <location>
        <begin position="102"/>
        <end position="114"/>
    </location>
</feature>
<dbReference type="Pfam" id="PF16087">
    <property type="entry name" value="DUF4817"/>
    <property type="match status" value="1"/>
</dbReference>
<feature type="region of interest" description="Disordered" evidence="1">
    <location>
        <begin position="74"/>
        <end position="160"/>
    </location>
</feature>
<evidence type="ECO:0000313" key="4">
    <source>
        <dbReference type="Proteomes" id="UP000299102"/>
    </source>
</evidence>
<sequence length="160" mass="18407">MVAFTNVEYVNIIYKYGIADINANLARRMYEKRFPMRRLPNVQVFMNTYRRIHENGTDTTPKKKKVKGEIKEEIEQTVVEDTNNTATPSGKKKKKKIAESTDGAEDTQEIDTIETEPTSEKKKKKKKSLDPNHSAPEATLEIDMGENRKKKKKKTSENAE</sequence>
<feature type="domain" description="DUF4817" evidence="2">
    <location>
        <begin position="7"/>
        <end position="57"/>
    </location>
</feature>
<keyword evidence="4" id="KW-1185">Reference proteome</keyword>
<comment type="caution">
    <text evidence="3">The sequence shown here is derived from an EMBL/GenBank/DDBJ whole genome shotgun (WGS) entry which is preliminary data.</text>
</comment>
<protein>
    <recommendedName>
        <fullName evidence="2">DUF4817 domain-containing protein</fullName>
    </recommendedName>
</protein>
<proteinExistence type="predicted"/>
<evidence type="ECO:0000313" key="3">
    <source>
        <dbReference type="EMBL" id="GBP46632.1"/>
    </source>
</evidence>
<reference evidence="3 4" key="1">
    <citation type="journal article" date="2019" name="Commun. Biol.">
        <title>The bagworm genome reveals a unique fibroin gene that provides high tensile strength.</title>
        <authorList>
            <person name="Kono N."/>
            <person name="Nakamura H."/>
            <person name="Ohtoshi R."/>
            <person name="Tomita M."/>
            <person name="Numata K."/>
            <person name="Arakawa K."/>
        </authorList>
    </citation>
    <scope>NUCLEOTIDE SEQUENCE [LARGE SCALE GENOMIC DNA]</scope>
</reference>
<dbReference type="Proteomes" id="UP000299102">
    <property type="component" value="Unassembled WGS sequence"/>
</dbReference>
<evidence type="ECO:0000256" key="1">
    <source>
        <dbReference type="SAM" id="MobiDB-lite"/>
    </source>
</evidence>
<organism evidence="3 4">
    <name type="scientific">Eumeta variegata</name>
    <name type="common">Bagworm moth</name>
    <name type="synonym">Eumeta japonica</name>
    <dbReference type="NCBI Taxonomy" id="151549"/>
    <lineage>
        <taxon>Eukaryota</taxon>
        <taxon>Metazoa</taxon>
        <taxon>Ecdysozoa</taxon>
        <taxon>Arthropoda</taxon>
        <taxon>Hexapoda</taxon>
        <taxon>Insecta</taxon>
        <taxon>Pterygota</taxon>
        <taxon>Neoptera</taxon>
        <taxon>Endopterygota</taxon>
        <taxon>Lepidoptera</taxon>
        <taxon>Glossata</taxon>
        <taxon>Ditrysia</taxon>
        <taxon>Tineoidea</taxon>
        <taxon>Psychidae</taxon>
        <taxon>Oiketicinae</taxon>
        <taxon>Eumeta</taxon>
    </lineage>
</organism>
<evidence type="ECO:0000259" key="2">
    <source>
        <dbReference type="Pfam" id="PF16087"/>
    </source>
</evidence>
<dbReference type="EMBL" id="BGZK01000487">
    <property type="protein sequence ID" value="GBP46632.1"/>
    <property type="molecule type" value="Genomic_DNA"/>
</dbReference>
<dbReference type="InterPro" id="IPR032135">
    <property type="entry name" value="DUF4817"/>
</dbReference>
<feature type="compositionally biased region" description="Polar residues" evidence="1">
    <location>
        <begin position="79"/>
        <end position="88"/>
    </location>
</feature>
<dbReference type="AlphaFoldDB" id="A0A4C1W7X9"/>
<name>A0A4C1W7X9_EUMVA</name>
<dbReference type="OrthoDB" id="9971063at2759"/>